<dbReference type="Pfam" id="PF10408">
    <property type="entry name" value="Ufd2P_core"/>
    <property type="match status" value="2"/>
</dbReference>
<evidence type="ECO:0000256" key="3">
    <source>
        <dbReference type="ARBA" id="ARBA00004906"/>
    </source>
</evidence>
<comment type="similarity">
    <text evidence="4">Belongs to the ubiquitin conjugation factor E4 family.</text>
</comment>
<evidence type="ECO:0000256" key="4">
    <source>
        <dbReference type="ARBA" id="ARBA00007434"/>
    </source>
</evidence>
<dbReference type="InterPro" id="IPR013083">
    <property type="entry name" value="Znf_RING/FYVE/PHD"/>
</dbReference>
<evidence type="ECO:0000256" key="1">
    <source>
        <dbReference type="ARBA" id="ARBA00000900"/>
    </source>
</evidence>
<protein>
    <recommendedName>
        <fullName evidence="11">Ubiquitin conjugation factor E4 A</fullName>
        <ecNumber evidence="5">2.3.2.27</ecNumber>
    </recommendedName>
</protein>
<organism evidence="13 14">
    <name type="scientific">Mya arenaria</name>
    <name type="common">Soft-shell clam</name>
    <dbReference type="NCBI Taxonomy" id="6604"/>
    <lineage>
        <taxon>Eukaryota</taxon>
        <taxon>Metazoa</taxon>
        <taxon>Spiralia</taxon>
        <taxon>Lophotrochozoa</taxon>
        <taxon>Mollusca</taxon>
        <taxon>Bivalvia</taxon>
        <taxon>Autobranchia</taxon>
        <taxon>Heteroconchia</taxon>
        <taxon>Euheterodonta</taxon>
        <taxon>Imparidentia</taxon>
        <taxon>Neoheterodontei</taxon>
        <taxon>Myida</taxon>
        <taxon>Myoidea</taxon>
        <taxon>Myidae</taxon>
        <taxon>Mya</taxon>
    </lineage>
</organism>
<dbReference type="InterPro" id="IPR003613">
    <property type="entry name" value="Ubox_domain"/>
</dbReference>
<comment type="pathway">
    <text evidence="3">Protein modification; protein ubiquitination.</text>
</comment>
<evidence type="ECO:0000256" key="10">
    <source>
        <dbReference type="ARBA" id="ARBA00037624"/>
    </source>
</evidence>
<name>A0ABY7DIE2_MYAAR</name>
<comment type="function">
    <text evidence="10">Ubiquitin-protein ligase that probably functions as an E3 ligase in conjunction with specific E1 and E2 ligases. May also function as an E4 ligase mediating the assembly of polyubiquitin chains on substrates ubiquitinated by another E3 ubiquitin ligase. Mediates 'Lys-48'-linked polyubiquitination of substrates.</text>
</comment>
<dbReference type="PANTHER" id="PTHR13931">
    <property type="entry name" value="UBIQUITINATION FACTOR E4"/>
    <property type="match status" value="1"/>
</dbReference>
<comment type="subcellular location">
    <subcellularLocation>
        <location evidence="2">Cytoplasm</location>
    </subcellularLocation>
</comment>
<keyword evidence="8" id="KW-0833">Ubl conjugation pathway</keyword>
<evidence type="ECO:0000256" key="6">
    <source>
        <dbReference type="ARBA" id="ARBA00022490"/>
    </source>
</evidence>
<dbReference type="PROSITE" id="PS51698">
    <property type="entry name" value="U_BOX"/>
    <property type="match status" value="1"/>
</dbReference>
<dbReference type="EC" id="2.3.2.27" evidence="5"/>
<proteinExistence type="inferred from homology"/>
<keyword evidence="6" id="KW-0963">Cytoplasm</keyword>
<evidence type="ECO:0000259" key="12">
    <source>
        <dbReference type="PROSITE" id="PS51698"/>
    </source>
</evidence>
<comment type="catalytic activity">
    <reaction evidence="1">
        <text>S-ubiquitinyl-[E2 ubiquitin-conjugating enzyme]-L-cysteine + [acceptor protein]-L-lysine = [E2 ubiquitin-conjugating enzyme]-L-cysteine + N(6)-ubiquitinyl-[acceptor protein]-L-lysine.</text>
        <dbReference type="EC" id="2.3.2.27"/>
    </reaction>
</comment>
<keyword evidence="7" id="KW-0808">Transferase</keyword>
<evidence type="ECO:0000256" key="7">
    <source>
        <dbReference type="ARBA" id="ARBA00022679"/>
    </source>
</evidence>
<evidence type="ECO:0000256" key="11">
    <source>
        <dbReference type="ARBA" id="ARBA00040077"/>
    </source>
</evidence>
<dbReference type="EMBL" id="CP111013">
    <property type="protein sequence ID" value="WAQ97454.1"/>
    <property type="molecule type" value="Genomic_DNA"/>
</dbReference>
<dbReference type="InterPro" id="IPR045132">
    <property type="entry name" value="UBE4"/>
</dbReference>
<dbReference type="SUPFAM" id="SSF57850">
    <property type="entry name" value="RING/U-box"/>
    <property type="match status" value="1"/>
</dbReference>
<dbReference type="Proteomes" id="UP001164746">
    <property type="component" value="Chromosome 2"/>
</dbReference>
<evidence type="ECO:0000256" key="9">
    <source>
        <dbReference type="ARBA" id="ARBA00022990"/>
    </source>
</evidence>
<evidence type="ECO:0000313" key="14">
    <source>
        <dbReference type="Proteomes" id="UP001164746"/>
    </source>
</evidence>
<sequence length="771" mass="88610">MKLVERMDQQPGAVMECLVPVLKMIRTKFTTEFKLSHANEISQYTSVVRLFTCSETLAKSMLLTQIQVFMEFNAPVDWGVGGSYERTLLGAMFALNPCPRGAERLYTICEDINRILKTIIKLSPGLRHSVLNWLGRCLHANRGKVDLWSAHETEVFQKDFCSDGFSLNMCHVLLHLCTPFSTPGSPMLLKVKPSYTRAAPATDQQAEELCVHSRGLEDERTLAPYTEERQLPPEKCYTFICECFFLTHQALHIAYSMVYKLYKLNSSIVRLKRLLELLKETHTRRVIALVKMQLNREFCWYYNMKAALTEYSFTKMCLSFHVATATWLVQVASRDDVKDFPDVTLPLPVEIPKSLSSIPEFVITNYTMFVSSLEIFGGMDLLAGDRAILDHMMTLVLVFMGSPKRLADSDARAKLSEALDALLPRQNDDGSYNTSKTIEMTGQSVDDERKFNYRKSMHKLLQYMWKIPLHKQAIKGLASTAMKEIENTEPPLFLRFINLLINDAIFLLDEALDHMKQIKDLELERDTGKWDGLSAEAARDKETGLRHLGMMGRYRNVMANYTIYTLEILSREIRDIFCHSLMVDRVAGLLNYFLEHLVGPKQKEYKVRDRREYEFRPEQIVSDISHIYVYLGTSDTFCKAVLGETRSFSENLFQQATTVLEKIGVQAEFLVKFVELNDKLKGLEREAHHEEEMLADAPDEFLDPIMGTLMADPVTLPDSKTNMDRNVIARHLLSDQRDPFTNMPLSMDRVTPNTDLKQRINHWKAEQLKKT</sequence>
<accession>A0ABY7DIE2</accession>
<reference evidence="13" key="1">
    <citation type="submission" date="2022-11" db="EMBL/GenBank/DDBJ databases">
        <title>Centuries of genome instability and evolution in soft-shell clam transmissible cancer (bioRxiv).</title>
        <authorList>
            <person name="Hart S.F.M."/>
            <person name="Yonemitsu M.A."/>
            <person name="Giersch R.M."/>
            <person name="Beal B.F."/>
            <person name="Arriagada G."/>
            <person name="Davis B.W."/>
            <person name="Ostrander E.A."/>
            <person name="Goff S.P."/>
            <person name="Metzger M.J."/>
        </authorList>
    </citation>
    <scope>NUCLEOTIDE SEQUENCE</scope>
    <source>
        <strain evidence="13">MELC-2E11</strain>
        <tissue evidence="13">Siphon/mantle</tissue>
    </source>
</reference>
<gene>
    <name evidence="13" type="ORF">MAR_030144</name>
</gene>
<dbReference type="InterPro" id="IPR019474">
    <property type="entry name" value="Ub_conjug_fac_E4_core"/>
</dbReference>
<feature type="domain" description="U-box" evidence="12">
    <location>
        <begin position="696"/>
        <end position="770"/>
    </location>
</feature>
<keyword evidence="14" id="KW-1185">Reference proteome</keyword>
<dbReference type="Gene3D" id="3.30.40.10">
    <property type="entry name" value="Zinc/RING finger domain, C3HC4 (zinc finger)"/>
    <property type="match status" value="1"/>
</dbReference>
<dbReference type="Pfam" id="PF04564">
    <property type="entry name" value="U-box"/>
    <property type="match status" value="1"/>
</dbReference>
<evidence type="ECO:0000256" key="5">
    <source>
        <dbReference type="ARBA" id="ARBA00012483"/>
    </source>
</evidence>
<evidence type="ECO:0000256" key="8">
    <source>
        <dbReference type="ARBA" id="ARBA00022786"/>
    </source>
</evidence>
<keyword evidence="9" id="KW-0007">Acetylation</keyword>
<evidence type="ECO:0000256" key="2">
    <source>
        <dbReference type="ARBA" id="ARBA00004496"/>
    </source>
</evidence>
<dbReference type="PANTHER" id="PTHR13931:SF16">
    <property type="entry name" value="UBIQUITIN CONJUGATION FACTOR E4 A"/>
    <property type="match status" value="1"/>
</dbReference>
<evidence type="ECO:0000313" key="13">
    <source>
        <dbReference type="EMBL" id="WAQ97454.1"/>
    </source>
</evidence>
<dbReference type="SMART" id="SM00504">
    <property type="entry name" value="Ubox"/>
    <property type="match status" value="1"/>
</dbReference>